<keyword evidence="1" id="KW-0833">Ubl conjugation pathway</keyword>
<keyword evidence="4" id="KW-1185">Reference proteome</keyword>
<accession>A0A9N9QSF3</accession>
<dbReference type="InterPro" id="IPR013320">
    <property type="entry name" value="ConA-like_dom_sf"/>
</dbReference>
<dbReference type="AlphaFoldDB" id="A0A9N9QSF3"/>
<feature type="domain" description="B30.2/SPRY" evidence="2">
    <location>
        <begin position="43"/>
        <end position="233"/>
    </location>
</feature>
<dbReference type="InterPro" id="IPR050672">
    <property type="entry name" value="FBXO45-Fsn/SPSB_families"/>
</dbReference>
<dbReference type="Gene3D" id="2.60.120.920">
    <property type="match status" value="1"/>
</dbReference>
<dbReference type="Proteomes" id="UP001152799">
    <property type="component" value="Chromosome 9"/>
</dbReference>
<evidence type="ECO:0000259" key="2">
    <source>
        <dbReference type="PROSITE" id="PS50188"/>
    </source>
</evidence>
<proteinExistence type="predicted"/>
<dbReference type="EMBL" id="OU892285">
    <property type="protein sequence ID" value="CAG9773840.1"/>
    <property type="molecule type" value="Genomic_DNA"/>
</dbReference>
<dbReference type="SMART" id="SM00449">
    <property type="entry name" value="SPRY"/>
    <property type="match status" value="1"/>
</dbReference>
<gene>
    <name evidence="3" type="ORF">CEUTPL_LOCUS14226</name>
</gene>
<evidence type="ECO:0000313" key="4">
    <source>
        <dbReference type="Proteomes" id="UP001152799"/>
    </source>
</evidence>
<dbReference type="InterPro" id="IPR035754">
    <property type="entry name" value="SPRY_SPSB3"/>
</dbReference>
<name>A0A9N9QSF3_9CUCU</name>
<dbReference type="InterPro" id="IPR003877">
    <property type="entry name" value="SPRY_dom"/>
</dbReference>
<evidence type="ECO:0000256" key="1">
    <source>
        <dbReference type="ARBA" id="ARBA00022786"/>
    </source>
</evidence>
<dbReference type="GO" id="GO:0019005">
    <property type="term" value="C:SCF ubiquitin ligase complex"/>
    <property type="evidence" value="ECO:0007669"/>
    <property type="project" value="TreeGrafter"/>
</dbReference>
<dbReference type="PANTHER" id="PTHR12245:SF5">
    <property type="entry name" value="SPRY DOMAIN-CONTAINING SOCS BOX PROTEIN 3"/>
    <property type="match status" value="1"/>
</dbReference>
<organism evidence="3 4">
    <name type="scientific">Ceutorhynchus assimilis</name>
    <name type="common">cabbage seed weevil</name>
    <dbReference type="NCBI Taxonomy" id="467358"/>
    <lineage>
        <taxon>Eukaryota</taxon>
        <taxon>Metazoa</taxon>
        <taxon>Ecdysozoa</taxon>
        <taxon>Arthropoda</taxon>
        <taxon>Hexapoda</taxon>
        <taxon>Insecta</taxon>
        <taxon>Pterygota</taxon>
        <taxon>Neoptera</taxon>
        <taxon>Endopterygota</taxon>
        <taxon>Coleoptera</taxon>
        <taxon>Polyphaga</taxon>
        <taxon>Cucujiformia</taxon>
        <taxon>Curculionidae</taxon>
        <taxon>Ceutorhynchinae</taxon>
        <taxon>Ceutorhynchus</taxon>
    </lineage>
</organism>
<evidence type="ECO:0000313" key="3">
    <source>
        <dbReference type="EMBL" id="CAG9773840.1"/>
    </source>
</evidence>
<dbReference type="SUPFAM" id="SSF49899">
    <property type="entry name" value="Concanavalin A-like lectins/glucanases"/>
    <property type="match status" value="1"/>
</dbReference>
<dbReference type="CDD" id="cd12876">
    <property type="entry name" value="SPRY_SOCS3"/>
    <property type="match status" value="1"/>
</dbReference>
<sequence>MEVALDGVVEVGLAFISNNIALIKRSNMQSKIMNPFCTAKCSSEMVNSKLQCSCGEDTALFDWAWQKNTEAKNINVYKGNKEVLFHPTYSSGTALVRGQHSFQQNFHYYWEIKVVSRLYGTDVMIGVGTSKMTSEDCRFQFCSLLGKSAESWGYSYQGYIQHNNLKRKYGSEYGLGSIIGVHLDMCQGTLEYYFNRKPLGIAFKNLKDKVLYPMVSSTAAQSSIRITCAISKAATLQMSCLNQIMNIPSVYNQYKLIPGLTKLYEKEFFWLKPKPCKEALERKRLAEIEDEVTLSGASKCFSARHKKIKRIYRQLPALLDGHSFAIYRDMVPSTSATPDITCTACNEVIGDSSDSDT</sequence>
<dbReference type="InterPro" id="IPR043136">
    <property type="entry name" value="B30.2/SPRY_sf"/>
</dbReference>
<dbReference type="GO" id="GO:0043161">
    <property type="term" value="P:proteasome-mediated ubiquitin-dependent protein catabolic process"/>
    <property type="evidence" value="ECO:0007669"/>
    <property type="project" value="TreeGrafter"/>
</dbReference>
<dbReference type="InterPro" id="IPR001870">
    <property type="entry name" value="B30.2/SPRY"/>
</dbReference>
<dbReference type="PANTHER" id="PTHR12245">
    <property type="entry name" value="SPRY DOMAIN CONTAINING SOCS BOX PROTEIN"/>
    <property type="match status" value="1"/>
</dbReference>
<dbReference type="Pfam" id="PF00622">
    <property type="entry name" value="SPRY"/>
    <property type="match status" value="1"/>
</dbReference>
<dbReference type="OrthoDB" id="5951542at2759"/>
<dbReference type="PROSITE" id="PS50188">
    <property type="entry name" value="B302_SPRY"/>
    <property type="match status" value="1"/>
</dbReference>
<reference evidence="3" key="1">
    <citation type="submission" date="2022-01" db="EMBL/GenBank/DDBJ databases">
        <authorList>
            <person name="King R."/>
        </authorList>
    </citation>
    <scope>NUCLEOTIDE SEQUENCE</scope>
</reference>
<protein>
    <recommendedName>
        <fullName evidence="2">B30.2/SPRY domain-containing protein</fullName>
    </recommendedName>
</protein>